<keyword evidence="2" id="KW-0812">Transmembrane</keyword>
<feature type="transmembrane region" description="Helical" evidence="2">
    <location>
        <begin position="895"/>
        <end position="916"/>
    </location>
</feature>
<feature type="chain" id="PRO_5046339892" description="Bacterial Ig-like domain-containing protein" evidence="3">
    <location>
        <begin position="30"/>
        <end position="1018"/>
    </location>
</feature>
<keyword evidence="2" id="KW-1133">Transmembrane helix</keyword>
<accession>A0ABP7FJP1</accession>
<keyword evidence="3" id="KW-0732">Signal</keyword>
<comment type="caution">
    <text evidence="5">The sequence shown here is derived from an EMBL/GenBank/DDBJ whole genome shotgun (WGS) entry which is preliminary data.</text>
</comment>
<evidence type="ECO:0000256" key="2">
    <source>
        <dbReference type="SAM" id="Phobius"/>
    </source>
</evidence>
<feature type="transmembrane region" description="Helical" evidence="2">
    <location>
        <begin position="773"/>
        <end position="790"/>
    </location>
</feature>
<dbReference type="EMBL" id="BAABAE010000003">
    <property type="protein sequence ID" value="GAA3739195.1"/>
    <property type="molecule type" value="Genomic_DNA"/>
</dbReference>
<feature type="region of interest" description="Disordered" evidence="1">
    <location>
        <begin position="632"/>
        <end position="672"/>
    </location>
</feature>
<feature type="transmembrane region" description="Helical" evidence="2">
    <location>
        <begin position="959"/>
        <end position="980"/>
    </location>
</feature>
<dbReference type="Proteomes" id="UP001501004">
    <property type="component" value="Unassembled WGS sequence"/>
</dbReference>
<feature type="transmembrane region" description="Helical" evidence="2">
    <location>
        <begin position="802"/>
        <end position="824"/>
    </location>
</feature>
<evidence type="ECO:0000259" key="4">
    <source>
        <dbReference type="Pfam" id="PF19077"/>
    </source>
</evidence>
<evidence type="ECO:0000313" key="6">
    <source>
        <dbReference type="Proteomes" id="UP001501004"/>
    </source>
</evidence>
<dbReference type="InterPro" id="IPR013783">
    <property type="entry name" value="Ig-like_fold"/>
</dbReference>
<feature type="transmembrane region" description="Helical" evidence="2">
    <location>
        <begin position="687"/>
        <end position="710"/>
    </location>
</feature>
<feature type="region of interest" description="Disordered" evidence="1">
    <location>
        <begin position="986"/>
        <end position="1018"/>
    </location>
</feature>
<dbReference type="InterPro" id="IPR048104">
    <property type="entry name" value="Cola_memb_dom"/>
</dbReference>
<keyword evidence="6" id="KW-1185">Reference proteome</keyword>
<reference evidence="6" key="1">
    <citation type="journal article" date="2019" name="Int. J. Syst. Evol. Microbiol.">
        <title>The Global Catalogue of Microorganisms (GCM) 10K type strain sequencing project: providing services to taxonomists for standard genome sequencing and annotation.</title>
        <authorList>
            <consortium name="The Broad Institute Genomics Platform"/>
            <consortium name="The Broad Institute Genome Sequencing Center for Infectious Disease"/>
            <person name="Wu L."/>
            <person name="Ma J."/>
        </authorList>
    </citation>
    <scope>NUCLEOTIDE SEQUENCE [LARGE SCALE GENOMIC DNA]</scope>
    <source>
        <strain evidence="6">JCM 16949</strain>
    </source>
</reference>
<name>A0ABP7FJP1_9MICO</name>
<evidence type="ECO:0000256" key="1">
    <source>
        <dbReference type="SAM" id="MobiDB-lite"/>
    </source>
</evidence>
<gene>
    <name evidence="5" type="ORF">GCM10022239_13440</name>
</gene>
<dbReference type="NCBIfam" id="NF041501">
    <property type="entry name" value="cola_mem"/>
    <property type="match status" value="1"/>
</dbReference>
<evidence type="ECO:0000313" key="5">
    <source>
        <dbReference type="EMBL" id="GAA3739195.1"/>
    </source>
</evidence>
<dbReference type="Pfam" id="PF19077">
    <property type="entry name" value="Big_13"/>
    <property type="match status" value="1"/>
</dbReference>
<feature type="transmembrane region" description="Helical" evidence="2">
    <location>
        <begin position="928"/>
        <end position="953"/>
    </location>
</feature>
<sequence length="1018" mass="106117">MISRKIAAVGAVMALVGLSVVTGSMAAYAAIPAPPTINQTFSPWTTSYDQPTLQGNKDIDVTQVDVYLSNDVVSNVPYCTMTDTPGGTGWFGCAPTSASLALGDNYLAATATNVDGTSVLGPSILITLVNPPTITSPADDIYTNDNMPTFAGTAEGSYFTVFTTDESFTFCDGTVVNLSWNCEASPALPDGDYEYMVSTSYSATEVFSTSRFIHIDTVAPAAPVIDAMVTPVDSSPGAPVSGSAEENATIDLLVDGVSVPCNTGPIDYTGYWSCNLPDGLPAGPHTLTAFQTDLAGNISPLSVGESFTVTDNTPPAAPIVTSPIGDIFAGMNLVVTNDTNPTVYGTGEPGATLDVVGNTCMIVPTIVDGSGNWSCQLTTPMTPDGDYDVHFGQTDAALNSSPLTSPFVRFSLDTVAPTYFELWTPTGTTSGGVTTATTSNPHPFISGNGEGSARIYIYRNGSIPVPCDEGPQYAGEGGFGCTVAPALSPGTYNFGFTQVDSAGNSSGSPVVYLRLTVLAPPAPPAPPPAPQPTVGILWSLAFTSDNDAPTPGQNVVLTGSSLPAGATVVGELHSDPVPLGTTVVKDDGTFTLNTHIPNTVAPGDHHYVVTVSPLDGEPQTVESPVTVMAAPESVIPPPPAVTDKDLPPLDPGGSGVTAATADRTEPAAPSTLSQSLPTLQDIITNPVVLAAAAGSSLALLFLVALPAELLNSTLDENYQRLFGRIRKPKLPWLDRVRNRLKRTPVVGGLALTTLAALILSFSDPRFGFDLTSLRLFLACAIGMFVLGWIANVITSAILQRRWSIASVIELQPFGLLVALAGVVLSRLLDFAPGLLIGLVLGLSLSASAKLRDEARYVLTWAGAILGLSIVGWLGYSFFSGIVAPGTFGGALVDDTFVAVATEGISGLVIGLLPIGFLDGRSLYRHSRWQWLGTYLVALVAFFAVVVPSGALWGDIQGPFWIWLAVLLAFAALCVGVYLWFRAHPEPEDDTDASDGIAESAAGREAATTDHREHETVSR</sequence>
<feature type="transmembrane region" description="Helical" evidence="2">
    <location>
        <begin position="743"/>
        <end position="761"/>
    </location>
</feature>
<keyword evidence="2" id="KW-0472">Membrane</keyword>
<feature type="transmembrane region" description="Helical" evidence="2">
    <location>
        <begin position="830"/>
        <end position="850"/>
    </location>
</feature>
<feature type="domain" description="Bacterial Ig-like" evidence="4">
    <location>
        <begin position="335"/>
        <end position="414"/>
    </location>
</feature>
<dbReference type="RefSeq" id="WP_344755020.1">
    <property type="nucleotide sequence ID" value="NZ_BAABAE010000003.1"/>
</dbReference>
<dbReference type="InterPro" id="IPR044016">
    <property type="entry name" value="Big_13"/>
</dbReference>
<organism evidence="5 6">
    <name type="scientific">Leifsonella bigeumensis</name>
    <dbReference type="NCBI Taxonomy" id="433643"/>
    <lineage>
        <taxon>Bacteria</taxon>
        <taxon>Bacillati</taxon>
        <taxon>Actinomycetota</taxon>
        <taxon>Actinomycetes</taxon>
        <taxon>Micrococcales</taxon>
        <taxon>Microbacteriaceae</taxon>
        <taxon>Leifsonella</taxon>
    </lineage>
</organism>
<feature type="transmembrane region" description="Helical" evidence="2">
    <location>
        <begin position="857"/>
        <end position="875"/>
    </location>
</feature>
<proteinExistence type="predicted"/>
<evidence type="ECO:0000256" key="3">
    <source>
        <dbReference type="SAM" id="SignalP"/>
    </source>
</evidence>
<dbReference type="Gene3D" id="2.60.40.10">
    <property type="entry name" value="Immunoglobulins"/>
    <property type="match status" value="4"/>
</dbReference>
<feature type="signal peptide" evidence="3">
    <location>
        <begin position="1"/>
        <end position="29"/>
    </location>
</feature>
<dbReference type="NCBIfam" id="NF033510">
    <property type="entry name" value="Ca_tandemer"/>
    <property type="match status" value="2"/>
</dbReference>
<feature type="compositionally biased region" description="Basic and acidic residues" evidence="1">
    <location>
        <begin position="1006"/>
        <end position="1018"/>
    </location>
</feature>
<protein>
    <recommendedName>
        <fullName evidence="4">Bacterial Ig-like domain-containing protein</fullName>
    </recommendedName>
</protein>